<gene>
    <name evidence="1" type="ORF">LuPra_03933</name>
</gene>
<name>A0A143PSB1_LUTPR</name>
<proteinExistence type="predicted"/>
<sequence length="159" mass="17447" precursor="true">MLAGPESGFIITLEDPAGRLGPPPWSVAVFNPYFGPEQARTTRTAGSAGPDKPFEVLVRSRMESWRIQDRLVGDRSTVFGLVLPSLRADGYWLARVDHALGGFSGTGSARFCRWGRVEPDEDSEELPIVVRHRKDAPGLQLETRVRIPAQPRSGPSGRP</sequence>
<dbReference type="KEGG" id="abac:LuPra_03933"/>
<dbReference type="Proteomes" id="UP000076079">
    <property type="component" value="Chromosome"/>
</dbReference>
<evidence type="ECO:0000313" key="1">
    <source>
        <dbReference type="EMBL" id="AMY10694.1"/>
    </source>
</evidence>
<accession>A0A143PSB1</accession>
<reference evidence="1 2" key="1">
    <citation type="journal article" date="2016" name="Genome Announc.">
        <title>First Complete Genome Sequence of a Subdivision 6 Acidobacterium Strain.</title>
        <authorList>
            <person name="Huang S."/>
            <person name="Vieira S."/>
            <person name="Bunk B."/>
            <person name="Riedel T."/>
            <person name="Sproer C."/>
            <person name="Overmann J."/>
        </authorList>
    </citation>
    <scope>NUCLEOTIDE SEQUENCE [LARGE SCALE GENOMIC DNA]</scope>
    <source>
        <strain evidence="2">DSM 100886 HEG_-6_39</strain>
    </source>
</reference>
<reference evidence="2" key="2">
    <citation type="submission" date="2016-04" db="EMBL/GenBank/DDBJ databases">
        <title>First Complete Genome Sequence of a Subdivision 6 Acidobacterium.</title>
        <authorList>
            <person name="Huang S."/>
            <person name="Vieira S."/>
            <person name="Bunk B."/>
            <person name="Riedel T."/>
            <person name="Sproeer C."/>
            <person name="Overmann J."/>
        </authorList>
    </citation>
    <scope>NUCLEOTIDE SEQUENCE [LARGE SCALE GENOMIC DNA]</scope>
    <source>
        <strain evidence="2">DSM 100886 HEG_-6_39</strain>
    </source>
</reference>
<dbReference type="STRING" id="1855912.LuPra_03933"/>
<organism evidence="1 2">
    <name type="scientific">Luteitalea pratensis</name>
    <dbReference type="NCBI Taxonomy" id="1855912"/>
    <lineage>
        <taxon>Bacteria</taxon>
        <taxon>Pseudomonadati</taxon>
        <taxon>Acidobacteriota</taxon>
        <taxon>Vicinamibacteria</taxon>
        <taxon>Vicinamibacterales</taxon>
        <taxon>Vicinamibacteraceae</taxon>
        <taxon>Luteitalea</taxon>
    </lineage>
</organism>
<protein>
    <submittedName>
        <fullName evidence="1">Uncharacterized protein</fullName>
    </submittedName>
</protein>
<evidence type="ECO:0000313" key="2">
    <source>
        <dbReference type="Proteomes" id="UP000076079"/>
    </source>
</evidence>
<dbReference type="AlphaFoldDB" id="A0A143PSB1"/>
<dbReference type="EMBL" id="CP015136">
    <property type="protein sequence ID" value="AMY10694.1"/>
    <property type="molecule type" value="Genomic_DNA"/>
</dbReference>
<keyword evidence="2" id="KW-1185">Reference proteome</keyword>